<evidence type="ECO:0000313" key="3">
    <source>
        <dbReference type="Proteomes" id="UP000026962"/>
    </source>
</evidence>
<feature type="compositionally biased region" description="Gly residues" evidence="1">
    <location>
        <begin position="27"/>
        <end position="45"/>
    </location>
</feature>
<feature type="region of interest" description="Disordered" evidence="1">
    <location>
        <begin position="27"/>
        <end position="58"/>
    </location>
</feature>
<name>A0A0E0KP92_ORYPU</name>
<dbReference type="EnsemblPlants" id="OPUNC04G06920.1">
    <property type="protein sequence ID" value="OPUNC04G06920.1"/>
    <property type="gene ID" value="OPUNC04G06920"/>
</dbReference>
<reference evidence="2" key="2">
    <citation type="submission" date="2018-05" db="EMBL/GenBank/DDBJ databases">
        <title>OpunRS2 (Oryza punctata Reference Sequence Version 2).</title>
        <authorList>
            <person name="Zhang J."/>
            <person name="Kudrna D."/>
            <person name="Lee S."/>
            <person name="Talag J."/>
            <person name="Welchert J."/>
            <person name="Wing R.A."/>
        </authorList>
    </citation>
    <scope>NUCLEOTIDE SEQUENCE [LARGE SCALE GENOMIC DNA]</scope>
</reference>
<organism evidence="2">
    <name type="scientific">Oryza punctata</name>
    <name type="common">Red rice</name>
    <dbReference type="NCBI Taxonomy" id="4537"/>
    <lineage>
        <taxon>Eukaryota</taxon>
        <taxon>Viridiplantae</taxon>
        <taxon>Streptophyta</taxon>
        <taxon>Embryophyta</taxon>
        <taxon>Tracheophyta</taxon>
        <taxon>Spermatophyta</taxon>
        <taxon>Magnoliopsida</taxon>
        <taxon>Liliopsida</taxon>
        <taxon>Poales</taxon>
        <taxon>Poaceae</taxon>
        <taxon>BOP clade</taxon>
        <taxon>Oryzoideae</taxon>
        <taxon>Oryzeae</taxon>
        <taxon>Oryzinae</taxon>
        <taxon>Oryza</taxon>
    </lineage>
</organism>
<dbReference type="Gramene" id="OPUNC04G06920.1">
    <property type="protein sequence ID" value="OPUNC04G06920.1"/>
    <property type="gene ID" value="OPUNC04G06920"/>
</dbReference>
<evidence type="ECO:0000256" key="1">
    <source>
        <dbReference type="SAM" id="MobiDB-lite"/>
    </source>
</evidence>
<sequence length="58" mass="6068">MSPSSIYSRCPRCCLCLPHGYHVARSGGGSLGPMEGRSGGDGARGSGDMRRGQVQQRS</sequence>
<dbReference type="AlphaFoldDB" id="A0A0E0KP92"/>
<reference evidence="2" key="1">
    <citation type="submission" date="2015-04" db="UniProtKB">
        <authorList>
            <consortium name="EnsemblPlants"/>
        </authorList>
    </citation>
    <scope>IDENTIFICATION</scope>
</reference>
<evidence type="ECO:0000313" key="2">
    <source>
        <dbReference type="EnsemblPlants" id="OPUNC04G06920.1"/>
    </source>
</evidence>
<dbReference type="HOGENOM" id="CLU_2982418_0_0_1"/>
<keyword evidence="3" id="KW-1185">Reference proteome</keyword>
<dbReference type="Proteomes" id="UP000026962">
    <property type="component" value="Chromosome 4"/>
</dbReference>
<proteinExistence type="predicted"/>
<protein>
    <submittedName>
        <fullName evidence="2">Uncharacterized protein</fullName>
    </submittedName>
</protein>
<accession>A0A0E0KP92</accession>